<dbReference type="InterPro" id="IPR039424">
    <property type="entry name" value="SBP_5"/>
</dbReference>
<comment type="similarity">
    <text evidence="2">Belongs to the bacterial solute-binding protein 5 family.</text>
</comment>
<evidence type="ECO:0000313" key="9">
    <source>
        <dbReference type="Proteomes" id="UP000051922"/>
    </source>
</evidence>
<gene>
    <name evidence="8" type="ORF">FC50_GL000326</name>
</gene>
<evidence type="ECO:0000259" key="7">
    <source>
        <dbReference type="Pfam" id="PF00496"/>
    </source>
</evidence>
<dbReference type="Gene3D" id="3.10.105.10">
    <property type="entry name" value="Dipeptide-binding Protein, Domain 3"/>
    <property type="match status" value="1"/>
</dbReference>
<dbReference type="PROSITE" id="PS51257">
    <property type="entry name" value="PROKAR_LIPOPROTEIN"/>
    <property type="match status" value="1"/>
</dbReference>
<name>A0A0R1UAJ1_9LACO</name>
<comment type="caution">
    <text evidence="8">The sequence shown here is derived from an EMBL/GenBank/DDBJ whole genome shotgun (WGS) entry which is preliminary data.</text>
</comment>
<dbReference type="PANTHER" id="PTHR30290:SF10">
    <property type="entry name" value="PERIPLASMIC OLIGOPEPTIDE-BINDING PROTEIN-RELATED"/>
    <property type="match status" value="1"/>
</dbReference>
<dbReference type="GO" id="GO:0042597">
    <property type="term" value="C:periplasmic space"/>
    <property type="evidence" value="ECO:0007669"/>
    <property type="project" value="UniProtKB-ARBA"/>
</dbReference>
<dbReference type="Gene3D" id="3.40.190.10">
    <property type="entry name" value="Periplasmic binding protein-like II"/>
    <property type="match status" value="1"/>
</dbReference>
<dbReference type="CDD" id="cd08504">
    <property type="entry name" value="PBP2_OppA"/>
    <property type="match status" value="1"/>
</dbReference>
<keyword evidence="5" id="KW-0653">Protein transport</keyword>
<evidence type="ECO:0000256" key="5">
    <source>
        <dbReference type="ARBA" id="ARBA00022856"/>
    </source>
</evidence>
<dbReference type="Gene3D" id="3.90.76.10">
    <property type="entry name" value="Dipeptide-binding Protein, Domain 1"/>
    <property type="match status" value="1"/>
</dbReference>
<dbReference type="RefSeq" id="WP_056956166.1">
    <property type="nucleotide sequence ID" value="NZ_AZFJ01000007.1"/>
</dbReference>
<evidence type="ECO:0000256" key="2">
    <source>
        <dbReference type="ARBA" id="ARBA00005695"/>
    </source>
</evidence>
<dbReference type="PATRIC" id="fig|1423783.4.peg.337"/>
<organism evidence="8 9">
    <name type="scientific">Lacticaseibacillus pantheris DSM 15945 = JCM 12539 = NBRC 106106</name>
    <dbReference type="NCBI Taxonomy" id="1423783"/>
    <lineage>
        <taxon>Bacteria</taxon>
        <taxon>Bacillati</taxon>
        <taxon>Bacillota</taxon>
        <taxon>Bacilli</taxon>
        <taxon>Lactobacillales</taxon>
        <taxon>Lactobacillaceae</taxon>
        <taxon>Lacticaseibacillus</taxon>
    </lineage>
</organism>
<comment type="subcellular location">
    <subcellularLocation>
        <location evidence="1">Cell envelope</location>
    </subcellularLocation>
</comment>
<dbReference type="EMBL" id="AZFJ01000007">
    <property type="protein sequence ID" value="KRL88131.1"/>
    <property type="molecule type" value="Genomic_DNA"/>
</dbReference>
<dbReference type="SUPFAM" id="SSF53850">
    <property type="entry name" value="Periplasmic binding protein-like II"/>
    <property type="match status" value="1"/>
</dbReference>
<dbReference type="FunFam" id="3.90.76.10:FF:000001">
    <property type="entry name" value="Oligopeptide ABC transporter substrate-binding protein"/>
    <property type="match status" value="1"/>
</dbReference>
<dbReference type="GO" id="GO:0030313">
    <property type="term" value="C:cell envelope"/>
    <property type="evidence" value="ECO:0007669"/>
    <property type="project" value="UniProtKB-SubCell"/>
</dbReference>
<dbReference type="STRING" id="1423783.FC50_GL000326"/>
<reference evidence="8 9" key="1">
    <citation type="journal article" date="2015" name="Genome Announc.">
        <title>Expanding the biotechnology potential of lactobacilli through comparative genomics of 213 strains and associated genera.</title>
        <authorList>
            <person name="Sun Z."/>
            <person name="Harris H.M."/>
            <person name="McCann A."/>
            <person name="Guo C."/>
            <person name="Argimon S."/>
            <person name="Zhang W."/>
            <person name="Yang X."/>
            <person name="Jeffery I.B."/>
            <person name="Cooney J.C."/>
            <person name="Kagawa T.F."/>
            <person name="Liu W."/>
            <person name="Song Y."/>
            <person name="Salvetti E."/>
            <person name="Wrobel A."/>
            <person name="Rasinkangas P."/>
            <person name="Parkhill J."/>
            <person name="Rea M.C."/>
            <person name="O'Sullivan O."/>
            <person name="Ritari J."/>
            <person name="Douillard F.P."/>
            <person name="Paul Ross R."/>
            <person name="Yang R."/>
            <person name="Briner A.E."/>
            <person name="Felis G.E."/>
            <person name="de Vos W.M."/>
            <person name="Barrangou R."/>
            <person name="Klaenhammer T.R."/>
            <person name="Caufield P.W."/>
            <person name="Cui Y."/>
            <person name="Zhang H."/>
            <person name="O'Toole P.W."/>
        </authorList>
    </citation>
    <scope>NUCLEOTIDE SEQUENCE [LARGE SCALE GENOMIC DNA]</scope>
    <source>
        <strain evidence="8 9">DSM 15945</strain>
    </source>
</reference>
<keyword evidence="9" id="KW-1185">Reference proteome</keyword>
<feature type="chain" id="PRO_5006411586" evidence="6">
    <location>
        <begin position="25"/>
        <end position="553"/>
    </location>
</feature>
<dbReference type="GO" id="GO:0015833">
    <property type="term" value="P:peptide transport"/>
    <property type="evidence" value="ECO:0007669"/>
    <property type="project" value="UniProtKB-KW"/>
</dbReference>
<accession>A0A0R1UAJ1</accession>
<keyword evidence="5" id="KW-0571">Peptide transport</keyword>
<keyword evidence="3" id="KW-0813">Transport</keyword>
<dbReference type="OrthoDB" id="403896at2"/>
<dbReference type="InterPro" id="IPR030678">
    <property type="entry name" value="Peptide/Ni-bd"/>
</dbReference>
<dbReference type="InterPro" id="IPR000914">
    <property type="entry name" value="SBP_5_dom"/>
</dbReference>
<sequence>MHKQSWARLAATGTLVLATALVLAACGSSSSSSSSKKQELNLAASAQLDTIDISKSTGYGQTGNVYESFYRLGKDGKATAGLAKSATVSADGKTYTFKIRPNAKFSNGDTITAQSFVYSWRRTIDSKTTSPYSYLFSGIKNADDIIAGKKSPDTLGISAKGKDTVVVQLDQPIAYFKVLMAYPLFSPQDQKVVEKYGKKYGTKAEYSVYTGPFKISKWNGTSNKWTFVKNKDYWDAKKVKLQKINYTVVGDAGTSLDLYQTGKVDLTQLEATQVDNYVHNKEYKIYPYSYVSFLEYNRANSDANKKKVLSNTHFRQAISALVNRKQLAKKVVGQGTVIPTGLVSTSLASSPKTGKDFSKDQAVSGTMDYDVQQAKKDWAEAQKETGVKDITLTVLAPSDNGSDKATQQVVQYLKAQAAKYLPGLTLKIQTMPSQAAQQNEQNGNFDIVLAGWGADFNDPISFLQILQKDASYNYGKYDSAEYEALVKKASVTDANDPTKRWQDMIDASHVLMKDQAVTPLYQSVYSYLQKSDVHGIIHNTAGTQWSYKYAYIK</sequence>
<feature type="signal peptide" evidence="6">
    <location>
        <begin position="1"/>
        <end position="24"/>
    </location>
</feature>
<evidence type="ECO:0000313" key="8">
    <source>
        <dbReference type="EMBL" id="KRL88131.1"/>
    </source>
</evidence>
<proteinExistence type="inferred from homology"/>
<feature type="domain" description="Solute-binding protein family 5" evidence="7">
    <location>
        <begin position="79"/>
        <end position="470"/>
    </location>
</feature>
<keyword evidence="4 6" id="KW-0732">Signal</keyword>
<dbReference type="GO" id="GO:1904680">
    <property type="term" value="F:peptide transmembrane transporter activity"/>
    <property type="evidence" value="ECO:0007669"/>
    <property type="project" value="TreeGrafter"/>
</dbReference>
<evidence type="ECO:0000256" key="4">
    <source>
        <dbReference type="ARBA" id="ARBA00022729"/>
    </source>
</evidence>
<evidence type="ECO:0000256" key="3">
    <source>
        <dbReference type="ARBA" id="ARBA00022448"/>
    </source>
</evidence>
<dbReference type="Pfam" id="PF00496">
    <property type="entry name" value="SBP_bac_5"/>
    <property type="match status" value="1"/>
</dbReference>
<dbReference type="Proteomes" id="UP000051922">
    <property type="component" value="Unassembled WGS sequence"/>
</dbReference>
<evidence type="ECO:0000256" key="6">
    <source>
        <dbReference type="SAM" id="SignalP"/>
    </source>
</evidence>
<evidence type="ECO:0000256" key="1">
    <source>
        <dbReference type="ARBA" id="ARBA00004196"/>
    </source>
</evidence>
<dbReference type="PIRSF" id="PIRSF002741">
    <property type="entry name" value="MppA"/>
    <property type="match status" value="1"/>
</dbReference>
<dbReference type="AlphaFoldDB" id="A0A0R1UAJ1"/>
<dbReference type="PANTHER" id="PTHR30290">
    <property type="entry name" value="PERIPLASMIC BINDING COMPONENT OF ABC TRANSPORTER"/>
    <property type="match status" value="1"/>
</dbReference>
<protein>
    <submittedName>
        <fullName evidence="8">ABC transporter periplasmic subunit</fullName>
    </submittedName>
</protein>
<dbReference type="GO" id="GO:0043190">
    <property type="term" value="C:ATP-binding cassette (ABC) transporter complex"/>
    <property type="evidence" value="ECO:0007669"/>
    <property type="project" value="InterPro"/>
</dbReference>